<evidence type="ECO:0000313" key="3">
    <source>
        <dbReference type="Proteomes" id="UP001321445"/>
    </source>
</evidence>
<gene>
    <name evidence="2" type="ORF">HCR_02070</name>
</gene>
<dbReference type="SMART" id="SM00849">
    <property type="entry name" value="Lactamase_B"/>
    <property type="match status" value="1"/>
</dbReference>
<dbReference type="CDD" id="cd07713">
    <property type="entry name" value="DHPS-like_MBL-fold"/>
    <property type="match status" value="1"/>
</dbReference>
<feature type="domain" description="Metallo-beta-lactamase" evidence="1">
    <location>
        <begin position="21"/>
        <end position="206"/>
    </location>
</feature>
<name>A0ABM8FI04_9BACT</name>
<dbReference type="Gene3D" id="3.60.15.10">
    <property type="entry name" value="Ribonuclease Z/Hydroxyacylglutathione hydrolase-like"/>
    <property type="match status" value="1"/>
</dbReference>
<accession>A0ABM8FI04</accession>
<protein>
    <submittedName>
        <fullName evidence="2">Metal-dependent hydrolase</fullName>
    </submittedName>
</protein>
<dbReference type="InterPro" id="IPR052926">
    <property type="entry name" value="Metallo-beta-lactamase_dom"/>
</dbReference>
<dbReference type="Proteomes" id="UP001321445">
    <property type="component" value="Chromosome"/>
</dbReference>
<keyword evidence="3" id="KW-1185">Reference proteome</keyword>
<dbReference type="PANTHER" id="PTHR13754">
    <property type="entry name" value="METALLO-BETA-LACTAMASE SUPERFAMILY PROTEIN"/>
    <property type="match status" value="1"/>
</dbReference>
<evidence type="ECO:0000313" key="2">
    <source>
        <dbReference type="EMBL" id="BDY11895.1"/>
    </source>
</evidence>
<sequence>MTKLTIVFDNYAYLEGFPTLWGFSCFVETDETTFLFDTGSNGRMLLQNMERLGIDLQRAEALVLSHPHWDHIGGVDSVLEVHPQMRLFVPSSLSKHLVQDLNSLSLGVTVIDKEPRKILPSVWSTGVMGEIGEQAVVIDTDKGLVVITGCAHPGIENIAVRAVEMLGKSIWLLMGGFHLMYSDRMHIASVIETLQRLGVQNVCPTHCSGDLAIEMFKERFGERYIQGGIGRVIEV</sequence>
<keyword evidence="2" id="KW-0378">Hydrolase</keyword>
<proteinExistence type="predicted"/>
<dbReference type="InterPro" id="IPR001279">
    <property type="entry name" value="Metallo-B-lactamas"/>
</dbReference>
<dbReference type="Pfam" id="PF00753">
    <property type="entry name" value="Lactamase_B"/>
    <property type="match status" value="1"/>
</dbReference>
<dbReference type="EMBL" id="AP027370">
    <property type="protein sequence ID" value="BDY11895.1"/>
    <property type="molecule type" value="Genomic_DNA"/>
</dbReference>
<reference evidence="2 3" key="1">
    <citation type="submission" date="2023-03" db="EMBL/GenBank/DDBJ databases">
        <title>Description of Hydrogenimonas sp. ISO32.</title>
        <authorList>
            <person name="Mino S."/>
            <person name="Fukazawa S."/>
            <person name="Sawabe T."/>
        </authorList>
    </citation>
    <scope>NUCLEOTIDE SEQUENCE [LARGE SCALE GENOMIC DNA]</scope>
    <source>
        <strain evidence="2 3">ISO32</strain>
    </source>
</reference>
<evidence type="ECO:0000259" key="1">
    <source>
        <dbReference type="SMART" id="SM00849"/>
    </source>
</evidence>
<dbReference type="InterPro" id="IPR041712">
    <property type="entry name" value="DHPS-like_MBL-fold"/>
</dbReference>
<dbReference type="PANTHER" id="PTHR13754:SF13">
    <property type="entry name" value="METALLO-BETA-LACTAMASE SUPERFAMILY PROTEIN (AFU_ORTHOLOGUE AFUA_3G07630)"/>
    <property type="match status" value="1"/>
</dbReference>
<dbReference type="GO" id="GO:0016787">
    <property type="term" value="F:hydrolase activity"/>
    <property type="evidence" value="ECO:0007669"/>
    <property type="project" value="UniProtKB-KW"/>
</dbReference>
<dbReference type="InterPro" id="IPR036866">
    <property type="entry name" value="RibonucZ/Hydroxyglut_hydro"/>
</dbReference>
<dbReference type="SUPFAM" id="SSF56281">
    <property type="entry name" value="Metallo-hydrolase/oxidoreductase"/>
    <property type="match status" value="1"/>
</dbReference>
<dbReference type="RefSeq" id="WP_286337109.1">
    <property type="nucleotide sequence ID" value="NZ_AP027370.1"/>
</dbReference>
<organism evidence="2 3">
    <name type="scientific">Hydrogenimonas cancrithermarum</name>
    <dbReference type="NCBI Taxonomy" id="2993563"/>
    <lineage>
        <taxon>Bacteria</taxon>
        <taxon>Pseudomonadati</taxon>
        <taxon>Campylobacterota</taxon>
        <taxon>Epsilonproteobacteria</taxon>
        <taxon>Campylobacterales</taxon>
        <taxon>Hydrogenimonadaceae</taxon>
        <taxon>Hydrogenimonas</taxon>
    </lineage>
</organism>